<dbReference type="EMBL" id="JABFUD020000002">
    <property type="protein sequence ID" value="KAI5083303.1"/>
    <property type="molecule type" value="Genomic_DNA"/>
</dbReference>
<comment type="caution">
    <text evidence="1">The sequence shown here is derived from an EMBL/GenBank/DDBJ whole genome shotgun (WGS) entry which is preliminary data.</text>
</comment>
<dbReference type="AlphaFoldDB" id="A0A9D4ZPR1"/>
<protein>
    <submittedName>
        <fullName evidence="1">Uncharacterized protein</fullName>
    </submittedName>
</protein>
<reference evidence="1" key="1">
    <citation type="submission" date="2021-01" db="EMBL/GenBank/DDBJ databases">
        <title>Adiantum capillus-veneris genome.</title>
        <authorList>
            <person name="Fang Y."/>
            <person name="Liao Q."/>
        </authorList>
    </citation>
    <scope>NUCLEOTIDE SEQUENCE</scope>
    <source>
        <strain evidence="1">H3</strain>
        <tissue evidence="1">Leaf</tissue>
    </source>
</reference>
<gene>
    <name evidence="1" type="ORF">GOP47_0003046</name>
</gene>
<evidence type="ECO:0000313" key="1">
    <source>
        <dbReference type="EMBL" id="KAI5083303.1"/>
    </source>
</evidence>
<sequence>MRDGGREAMLVTNLEAALRDSNSKNQNNSNRLSERAFQDSACCKCPWEILQLEDTSPYVHQLDAVKGTDRTISVFLKVIHHQQY</sequence>
<dbReference type="Proteomes" id="UP000886520">
    <property type="component" value="Chromosome 3"/>
</dbReference>
<name>A0A9D4ZPR1_ADICA</name>
<proteinExistence type="predicted"/>
<organism evidence="1 2">
    <name type="scientific">Adiantum capillus-veneris</name>
    <name type="common">Maidenhair fern</name>
    <dbReference type="NCBI Taxonomy" id="13818"/>
    <lineage>
        <taxon>Eukaryota</taxon>
        <taxon>Viridiplantae</taxon>
        <taxon>Streptophyta</taxon>
        <taxon>Embryophyta</taxon>
        <taxon>Tracheophyta</taxon>
        <taxon>Polypodiopsida</taxon>
        <taxon>Polypodiidae</taxon>
        <taxon>Polypodiales</taxon>
        <taxon>Pteridineae</taxon>
        <taxon>Pteridaceae</taxon>
        <taxon>Vittarioideae</taxon>
        <taxon>Adiantum</taxon>
    </lineage>
</organism>
<evidence type="ECO:0000313" key="2">
    <source>
        <dbReference type="Proteomes" id="UP000886520"/>
    </source>
</evidence>
<keyword evidence="2" id="KW-1185">Reference proteome</keyword>
<accession>A0A9D4ZPR1</accession>